<evidence type="ECO:0000313" key="3">
    <source>
        <dbReference type="EMBL" id="CEK28155.1"/>
    </source>
</evidence>
<dbReference type="RefSeq" id="WP_004722876.1">
    <property type="nucleotide sequence ID" value="NZ_CCYO01000008.1"/>
</dbReference>
<feature type="region of interest" description="Disordered" evidence="1">
    <location>
        <begin position="1"/>
        <end position="45"/>
    </location>
</feature>
<evidence type="ECO:0000256" key="1">
    <source>
        <dbReference type="SAM" id="MobiDB-lite"/>
    </source>
</evidence>
<evidence type="ECO:0000313" key="5">
    <source>
        <dbReference type="Proteomes" id="UP000255169"/>
    </source>
</evidence>
<feature type="compositionally biased region" description="Basic and acidic residues" evidence="1">
    <location>
        <begin position="1"/>
        <end position="19"/>
    </location>
</feature>
<gene>
    <name evidence="2" type="ORF">CSF007_10795</name>
    <name evidence="3" type="ORF">CSF007_12070</name>
    <name evidence="4" type="ORF">NCTC10476_03297</name>
</gene>
<dbReference type="Proteomes" id="UP000255169">
    <property type="component" value="Unassembled WGS sequence"/>
</dbReference>
<protein>
    <submittedName>
        <fullName evidence="3">Uncharacterized protein</fullName>
    </submittedName>
</protein>
<dbReference type="AlphaFoldDB" id="A0A0A8VF08"/>
<dbReference type="GeneID" id="66879830"/>
<dbReference type="EMBL" id="UHJG01000001">
    <property type="protein sequence ID" value="SUQ01912.1"/>
    <property type="molecule type" value="Genomic_DNA"/>
</dbReference>
<reference evidence="3" key="1">
    <citation type="journal article" date="2015" name="Genome Announc.">
        <title>Complete Genome Sequence of Yersinia ruckeri Strain CSF007-82, Etiologic Agent of Red Mouth Disease in Salmonid Fish.</title>
        <authorList>
            <person name="Nelson M.C."/>
            <person name="LaPatra S.E."/>
            <person name="Welch T.J."/>
            <person name="Graf J."/>
        </authorList>
    </citation>
    <scope>NUCLEOTIDE SEQUENCE</scope>
    <source>
        <strain evidence="3">CSF007-82</strain>
    </source>
</reference>
<keyword evidence="5" id="KW-1185">Reference proteome</keyword>
<accession>A0A0A8VF08</accession>
<proteinExistence type="predicted"/>
<reference evidence="4 5" key="2">
    <citation type="submission" date="2018-06" db="EMBL/GenBank/DDBJ databases">
        <authorList>
            <consortium name="Pathogen Informatics"/>
            <person name="Doyle S."/>
        </authorList>
    </citation>
    <scope>NUCLEOTIDE SEQUENCE [LARGE SCALE GENOMIC DNA]</scope>
    <source>
        <strain evidence="4 5">NCTC10476</strain>
    </source>
</reference>
<dbReference type="OrthoDB" id="9912053at2"/>
<dbReference type="EMBL" id="LN681231">
    <property type="protein sequence ID" value="CEK28155.1"/>
    <property type="molecule type" value="Genomic_DNA"/>
</dbReference>
<dbReference type="EMBL" id="LN681231">
    <property type="protein sequence ID" value="CEK27909.1"/>
    <property type="molecule type" value="Genomic_DNA"/>
</dbReference>
<evidence type="ECO:0000313" key="4">
    <source>
        <dbReference type="EMBL" id="SUQ01912.1"/>
    </source>
</evidence>
<name>A0A0A8VF08_YERRU</name>
<organism evidence="3">
    <name type="scientific">Yersinia ruckeri</name>
    <dbReference type="NCBI Taxonomy" id="29486"/>
    <lineage>
        <taxon>Bacteria</taxon>
        <taxon>Pseudomonadati</taxon>
        <taxon>Pseudomonadota</taxon>
        <taxon>Gammaproteobacteria</taxon>
        <taxon>Enterobacterales</taxon>
        <taxon>Yersiniaceae</taxon>
        <taxon>Yersinia</taxon>
    </lineage>
</organism>
<sequence length="123" mass="13186">MAKQKEIPDESGVEIEKTIPAEQFEGTDTQLETPDGEDQAFPGDTDSLSTTVVVLKGRSVKHNDTLYLESNTLVLDDLDDVVTLIDAGFVITLDALRKQAAAREAAGAPMIQVNNGVIVTQEG</sequence>
<evidence type="ECO:0000313" key="2">
    <source>
        <dbReference type="EMBL" id="CEK27909.1"/>
    </source>
</evidence>